<dbReference type="OrthoDB" id="415435at2759"/>
<dbReference type="EMBL" id="CT867999">
    <property type="protein sequence ID" value="CAK58963.1"/>
    <property type="molecule type" value="Genomic_DNA"/>
</dbReference>
<dbReference type="STRING" id="5888.A0BK96"/>
<reference evidence="1 2" key="1">
    <citation type="journal article" date="2006" name="Nature">
        <title>Global trends of whole-genome duplications revealed by the ciliate Paramecium tetraurelia.</title>
        <authorList>
            <consortium name="Genoscope"/>
            <person name="Aury J.-M."/>
            <person name="Jaillon O."/>
            <person name="Duret L."/>
            <person name="Noel B."/>
            <person name="Jubin C."/>
            <person name="Porcel B.M."/>
            <person name="Segurens B."/>
            <person name="Daubin V."/>
            <person name="Anthouard V."/>
            <person name="Aiach N."/>
            <person name="Arnaiz O."/>
            <person name="Billaut A."/>
            <person name="Beisson J."/>
            <person name="Blanc I."/>
            <person name="Bouhouche K."/>
            <person name="Camara F."/>
            <person name="Duharcourt S."/>
            <person name="Guigo R."/>
            <person name="Gogendeau D."/>
            <person name="Katinka M."/>
            <person name="Keller A.-M."/>
            <person name="Kissmehl R."/>
            <person name="Klotz C."/>
            <person name="Koll F."/>
            <person name="Le Moue A."/>
            <person name="Lepere C."/>
            <person name="Malinsky S."/>
            <person name="Nowacki M."/>
            <person name="Nowak J.K."/>
            <person name="Plattner H."/>
            <person name="Poulain J."/>
            <person name="Ruiz F."/>
            <person name="Serrano V."/>
            <person name="Zagulski M."/>
            <person name="Dessen P."/>
            <person name="Betermier M."/>
            <person name="Weissenbach J."/>
            <person name="Scarpelli C."/>
            <person name="Schachter V."/>
            <person name="Sperling L."/>
            <person name="Meyer E."/>
            <person name="Cohen J."/>
            <person name="Wincker P."/>
        </authorList>
    </citation>
    <scope>NUCLEOTIDE SEQUENCE [LARGE SCALE GENOMIC DNA]</scope>
    <source>
        <strain evidence="1 2">Stock d4-2</strain>
    </source>
</reference>
<dbReference type="AlphaFoldDB" id="A0BK96"/>
<dbReference type="KEGG" id="ptm:GSPATT00029593001"/>
<dbReference type="GeneID" id="5012145"/>
<keyword evidence="2" id="KW-1185">Reference proteome</keyword>
<dbReference type="OMA" id="PPEMRIE"/>
<sequence length="410" mass="48639">MVSNNFNQNAFGHILKLKVNGNTVICQLDNINVIQKLRHYQLMDKKELKALTSILPRTPDPLYIPPKLKKQKRIWSFPISIWFKDFRFENEEFLRKCFEKDWSCSKIMKVIKNPDELNEAKNLLWKDYKMIKETYRWYSSYNPTGDVWSISSNVITEFSSATELVDNKTFKLSDLDLKFIATCAASIEYKGNYRNPERALCRYQFMEFLVRVSDDKYLKQKQASSMLESVQMILQQCRPIMEQYNAQKWRDERYFNEQCDDCLKYFKPMLNQVYNRFSSKKVKPGQKKFMCLDELHDICGIAGLFDERFVDRDADLAFNLSMMMQIDELESDRIFQMSFIEFMEAVARISEKVSLPAAPDMSWEQRQQQPLHIKLERLLILIAQTCASEEYKQQFGNPQKSIFDIQPEDD</sequence>
<dbReference type="InParanoid" id="A0BK96"/>
<evidence type="ECO:0008006" key="3">
    <source>
        <dbReference type="Google" id="ProtNLM"/>
    </source>
</evidence>
<dbReference type="RefSeq" id="XP_001426361.1">
    <property type="nucleotide sequence ID" value="XM_001426324.1"/>
</dbReference>
<dbReference type="Proteomes" id="UP000000600">
    <property type="component" value="Unassembled WGS sequence"/>
</dbReference>
<gene>
    <name evidence="1" type="ORF">GSPATT00029593001</name>
</gene>
<organism evidence="1 2">
    <name type="scientific">Paramecium tetraurelia</name>
    <dbReference type="NCBI Taxonomy" id="5888"/>
    <lineage>
        <taxon>Eukaryota</taxon>
        <taxon>Sar</taxon>
        <taxon>Alveolata</taxon>
        <taxon>Ciliophora</taxon>
        <taxon>Intramacronucleata</taxon>
        <taxon>Oligohymenophorea</taxon>
        <taxon>Peniculida</taxon>
        <taxon>Parameciidae</taxon>
        <taxon>Paramecium</taxon>
    </lineage>
</organism>
<name>A0BK96_PARTE</name>
<evidence type="ECO:0000313" key="2">
    <source>
        <dbReference type="Proteomes" id="UP000000600"/>
    </source>
</evidence>
<proteinExistence type="predicted"/>
<accession>A0BK96</accession>
<dbReference type="eggNOG" id="KOG4308">
    <property type="taxonomic scope" value="Eukaryota"/>
</dbReference>
<dbReference type="HOGENOM" id="CLU_671684_0_0_1"/>
<protein>
    <recommendedName>
        <fullName evidence="3">EF-hand domain-containing protein</fullName>
    </recommendedName>
</protein>
<evidence type="ECO:0000313" key="1">
    <source>
        <dbReference type="EMBL" id="CAK58963.1"/>
    </source>
</evidence>